<sequence>MVAENAKSIQPKNEDERGADHNRHSSAHVWKSYLYQLQEEAPKPIMVECGPEPHPDCPDQYSIEYHGAISRHMCTALLTQEGHYLVRESQKPQDCHTLTLRFGGAIKHYRLYYDNNLHYVGEKRFDSVEDLVADGLVTLYMESKAGHQLRSMATTASYIDSPHYTLSRPARISTLNNKHVIRTDDTQAHISKPSSSLSSKEENALILPQVLHPEDTQPCDQPQTSQRPHRFIPHTFTGLHWCGFCGHFLWGLVMQGVRCQDCFFKAHRQCSLKVPSDCCPHLRHLHSVFGADLTTCIRSGGGGSNSDSEVPWVVEACIAEMEARGLTMEGIYRVPGSQDQIDALRLAFERDGAGAVNIGERSVPDVNVVAGILKLYLRLLPLPLITTNCFNQLCGAYSLSDPEARLLAMRNALYSLPSAHHATLRTVIQHLARVCEHSAVNKMTATSLSTVFAPTLIQTSASHQHLQPADLLALANSSQEPRVIECCLIYHRELFKKES</sequence>
<dbReference type="Proteomes" id="UP001497623">
    <property type="component" value="Unassembled WGS sequence"/>
</dbReference>
<feature type="compositionally biased region" description="Basic and acidic residues" evidence="5">
    <location>
        <begin position="12"/>
        <end position="23"/>
    </location>
</feature>
<evidence type="ECO:0000259" key="8">
    <source>
        <dbReference type="PROSITE" id="PS50238"/>
    </source>
</evidence>
<dbReference type="Pfam" id="PF00130">
    <property type="entry name" value="C1_1"/>
    <property type="match status" value="1"/>
</dbReference>
<dbReference type="InterPro" id="IPR036860">
    <property type="entry name" value="SH2_dom_sf"/>
</dbReference>
<evidence type="ECO:0000256" key="1">
    <source>
        <dbReference type="ARBA" id="ARBA00022468"/>
    </source>
</evidence>
<dbReference type="Gene3D" id="3.30.505.10">
    <property type="entry name" value="SH2 domain"/>
    <property type="match status" value="1"/>
</dbReference>
<protein>
    <recommendedName>
        <fullName evidence="11">N-chimaerin</fullName>
    </recommendedName>
</protein>
<dbReference type="InterPro" id="IPR000198">
    <property type="entry name" value="RhoGAP_dom"/>
</dbReference>
<dbReference type="InterPro" id="IPR002219">
    <property type="entry name" value="PKC_DAG/PE"/>
</dbReference>
<feature type="region of interest" description="Disordered" evidence="5">
    <location>
        <begin position="1"/>
        <end position="24"/>
    </location>
</feature>
<dbReference type="Pfam" id="PF00620">
    <property type="entry name" value="RhoGAP"/>
    <property type="match status" value="1"/>
</dbReference>
<evidence type="ECO:0000313" key="9">
    <source>
        <dbReference type="EMBL" id="CAL4069559.1"/>
    </source>
</evidence>
<dbReference type="PANTHER" id="PTHR46075">
    <property type="entry name" value="CHIMERIN FAMILY MEMBER"/>
    <property type="match status" value="1"/>
</dbReference>
<evidence type="ECO:0000256" key="5">
    <source>
        <dbReference type="SAM" id="MobiDB-lite"/>
    </source>
</evidence>
<dbReference type="InterPro" id="IPR046349">
    <property type="entry name" value="C1-like_sf"/>
</dbReference>
<evidence type="ECO:0000256" key="4">
    <source>
        <dbReference type="PROSITE-ProRule" id="PRU00191"/>
    </source>
</evidence>
<dbReference type="CDD" id="cd20806">
    <property type="entry name" value="C1_CHN"/>
    <property type="match status" value="1"/>
</dbReference>
<evidence type="ECO:0000256" key="2">
    <source>
        <dbReference type="ARBA" id="ARBA00022723"/>
    </source>
</evidence>
<feature type="domain" description="Rho-GAP" evidence="8">
    <location>
        <begin position="291"/>
        <end position="495"/>
    </location>
</feature>
<dbReference type="SMART" id="SM00252">
    <property type="entry name" value="SH2"/>
    <property type="match status" value="1"/>
</dbReference>
<name>A0AAV2Q471_MEGNR</name>
<proteinExistence type="predicted"/>
<evidence type="ECO:0000256" key="3">
    <source>
        <dbReference type="ARBA" id="ARBA00022833"/>
    </source>
</evidence>
<keyword evidence="4" id="KW-0727">SH2 domain</keyword>
<reference evidence="9 10" key="1">
    <citation type="submission" date="2024-05" db="EMBL/GenBank/DDBJ databases">
        <authorList>
            <person name="Wallberg A."/>
        </authorList>
    </citation>
    <scope>NUCLEOTIDE SEQUENCE [LARGE SCALE GENOMIC DNA]</scope>
</reference>
<dbReference type="SUPFAM" id="SSF57889">
    <property type="entry name" value="Cysteine-rich domain"/>
    <property type="match status" value="1"/>
</dbReference>
<keyword evidence="3" id="KW-0862">Zinc</keyword>
<dbReference type="PROSITE" id="PS50238">
    <property type="entry name" value="RHOGAP"/>
    <property type="match status" value="1"/>
</dbReference>
<accession>A0AAV2Q471</accession>
<evidence type="ECO:0000259" key="7">
    <source>
        <dbReference type="PROSITE" id="PS50081"/>
    </source>
</evidence>
<comment type="caution">
    <text evidence="9">The sequence shown here is derived from an EMBL/GenBank/DDBJ whole genome shotgun (WGS) entry which is preliminary data.</text>
</comment>
<dbReference type="InterPro" id="IPR008936">
    <property type="entry name" value="Rho_GTPase_activation_prot"/>
</dbReference>
<dbReference type="GO" id="GO:0046872">
    <property type="term" value="F:metal ion binding"/>
    <property type="evidence" value="ECO:0007669"/>
    <property type="project" value="UniProtKB-KW"/>
</dbReference>
<keyword evidence="2" id="KW-0479">Metal-binding</keyword>
<dbReference type="FunFam" id="3.30.505.10:FF:000019">
    <property type="entry name" value="Chimaerin"/>
    <property type="match status" value="1"/>
</dbReference>
<dbReference type="SMART" id="SM00109">
    <property type="entry name" value="C1"/>
    <property type="match status" value="1"/>
</dbReference>
<dbReference type="FunFam" id="3.30.60.20:FF:000025">
    <property type="entry name" value="Chimaerin"/>
    <property type="match status" value="1"/>
</dbReference>
<dbReference type="AlphaFoldDB" id="A0AAV2Q471"/>
<dbReference type="EMBL" id="CAXKWB010003594">
    <property type="protein sequence ID" value="CAL4069559.1"/>
    <property type="molecule type" value="Genomic_DNA"/>
</dbReference>
<evidence type="ECO:0000259" key="6">
    <source>
        <dbReference type="PROSITE" id="PS50001"/>
    </source>
</evidence>
<dbReference type="SMART" id="SM00324">
    <property type="entry name" value="RhoGAP"/>
    <property type="match status" value="1"/>
</dbReference>
<dbReference type="GO" id="GO:0007165">
    <property type="term" value="P:signal transduction"/>
    <property type="evidence" value="ECO:0007669"/>
    <property type="project" value="InterPro"/>
</dbReference>
<feature type="domain" description="Phorbol-ester/DAG-type" evidence="7">
    <location>
        <begin position="228"/>
        <end position="278"/>
    </location>
</feature>
<dbReference type="PANTHER" id="PTHR46075:SF2">
    <property type="entry name" value="RHO GTPASE ACTIVATING PROTEIN AT 5A, ISOFORM A"/>
    <property type="match status" value="1"/>
</dbReference>
<gene>
    <name evidence="9" type="ORF">MNOR_LOCUS7952</name>
</gene>
<dbReference type="Pfam" id="PF00017">
    <property type="entry name" value="SH2"/>
    <property type="match status" value="1"/>
</dbReference>
<keyword evidence="10" id="KW-1185">Reference proteome</keyword>
<dbReference type="PROSITE" id="PS50001">
    <property type="entry name" value="SH2"/>
    <property type="match status" value="1"/>
</dbReference>
<evidence type="ECO:0000313" key="10">
    <source>
        <dbReference type="Proteomes" id="UP001497623"/>
    </source>
</evidence>
<dbReference type="Gene3D" id="3.30.60.20">
    <property type="match status" value="1"/>
</dbReference>
<dbReference type="SUPFAM" id="SSF55550">
    <property type="entry name" value="SH2 domain"/>
    <property type="match status" value="1"/>
</dbReference>
<dbReference type="SUPFAM" id="SSF48350">
    <property type="entry name" value="GTPase activation domain, GAP"/>
    <property type="match status" value="1"/>
</dbReference>
<keyword evidence="1" id="KW-0343">GTPase activation</keyword>
<feature type="domain" description="SH2" evidence="6">
    <location>
        <begin position="64"/>
        <end position="132"/>
    </location>
</feature>
<evidence type="ECO:0008006" key="11">
    <source>
        <dbReference type="Google" id="ProtNLM"/>
    </source>
</evidence>
<dbReference type="InterPro" id="IPR051854">
    <property type="entry name" value="Rho-type_GAP"/>
</dbReference>
<dbReference type="PROSITE" id="PS50081">
    <property type="entry name" value="ZF_DAG_PE_2"/>
    <property type="match status" value="1"/>
</dbReference>
<dbReference type="GO" id="GO:0005096">
    <property type="term" value="F:GTPase activator activity"/>
    <property type="evidence" value="ECO:0007669"/>
    <property type="project" value="UniProtKB-KW"/>
</dbReference>
<organism evidence="9 10">
    <name type="scientific">Meganyctiphanes norvegica</name>
    <name type="common">Northern krill</name>
    <name type="synonym">Thysanopoda norvegica</name>
    <dbReference type="NCBI Taxonomy" id="48144"/>
    <lineage>
        <taxon>Eukaryota</taxon>
        <taxon>Metazoa</taxon>
        <taxon>Ecdysozoa</taxon>
        <taxon>Arthropoda</taxon>
        <taxon>Crustacea</taxon>
        <taxon>Multicrustacea</taxon>
        <taxon>Malacostraca</taxon>
        <taxon>Eumalacostraca</taxon>
        <taxon>Eucarida</taxon>
        <taxon>Euphausiacea</taxon>
        <taxon>Euphausiidae</taxon>
        <taxon>Meganyctiphanes</taxon>
    </lineage>
</organism>
<dbReference type="InterPro" id="IPR000980">
    <property type="entry name" value="SH2"/>
</dbReference>
<dbReference type="Gene3D" id="1.10.555.10">
    <property type="entry name" value="Rho GTPase activation protein"/>
    <property type="match status" value="1"/>
</dbReference>